<dbReference type="Proteomes" id="UP001210720">
    <property type="component" value="Unassembled WGS sequence"/>
</dbReference>
<feature type="domain" description="HTH lysR-type" evidence="5">
    <location>
        <begin position="8"/>
        <end position="65"/>
    </location>
</feature>
<dbReference type="RefSeq" id="WP_271433134.1">
    <property type="nucleotide sequence ID" value="NZ_JAQIOY010000004.1"/>
</dbReference>
<dbReference type="PRINTS" id="PR00039">
    <property type="entry name" value="HTHLYSR"/>
</dbReference>
<name>A0ABT4XV26_9RHOB</name>
<dbReference type="InterPro" id="IPR036390">
    <property type="entry name" value="WH_DNA-bd_sf"/>
</dbReference>
<keyword evidence="7" id="KW-1185">Reference proteome</keyword>
<dbReference type="InterPro" id="IPR036388">
    <property type="entry name" value="WH-like_DNA-bd_sf"/>
</dbReference>
<gene>
    <name evidence="6" type="ORF">PFY00_13680</name>
</gene>
<protein>
    <submittedName>
        <fullName evidence="6">LysR family transcriptional regulator</fullName>
    </submittedName>
</protein>
<dbReference type="PROSITE" id="PS50931">
    <property type="entry name" value="HTH_LYSR"/>
    <property type="match status" value="1"/>
</dbReference>
<comment type="caution">
    <text evidence="6">The sequence shown here is derived from an EMBL/GenBank/DDBJ whole genome shotgun (WGS) entry which is preliminary data.</text>
</comment>
<dbReference type="CDD" id="cd05466">
    <property type="entry name" value="PBP2_LTTR_substrate"/>
    <property type="match status" value="1"/>
</dbReference>
<dbReference type="Gene3D" id="1.10.10.10">
    <property type="entry name" value="Winged helix-like DNA-binding domain superfamily/Winged helix DNA-binding domain"/>
    <property type="match status" value="1"/>
</dbReference>
<evidence type="ECO:0000313" key="6">
    <source>
        <dbReference type="EMBL" id="MDA7425778.1"/>
    </source>
</evidence>
<dbReference type="SUPFAM" id="SSF46785">
    <property type="entry name" value="Winged helix' DNA-binding domain"/>
    <property type="match status" value="1"/>
</dbReference>
<dbReference type="Pfam" id="PF00126">
    <property type="entry name" value="HTH_1"/>
    <property type="match status" value="1"/>
</dbReference>
<accession>A0ABT4XV26</accession>
<keyword evidence="2" id="KW-0805">Transcription regulation</keyword>
<dbReference type="Gene3D" id="3.40.190.290">
    <property type="match status" value="1"/>
</dbReference>
<evidence type="ECO:0000259" key="5">
    <source>
        <dbReference type="PROSITE" id="PS50931"/>
    </source>
</evidence>
<dbReference type="PANTHER" id="PTHR30537:SF3">
    <property type="entry name" value="TRANSCRIPTIONAL REGULATORY PROTEIN"/>
    <property type="match status" value="1"/>
</dbReference>
<organism evidence="6 7">
    <name type="scientific">Thalassococcus lentus</name>
    <dbReference type="NCBI Taxonomy" id="1210524"/>
    <lineage>
        <taxon>Bacteria</taxon>
        <taxon>Pseudomonadati</taxon>
        <taxon>Pseudomonadota</taxon>
        <taxon>Alphaproteobacteria</taxon>
        <taxon>Rhodobacterales</taxon>
        <taxon>Roseobacteraceae</taxon>
        <taxon>Thalassococcus</taxon>
    </lineage>
</organism>
<reference evidence="6 7" key="1">
    <citation type="submission" date="2023-01" db="EMBL/GenBank/DDBJ databases">
        <title>Thalassococcus onchidii sp. nov., isolated from a marine invertebrate from the South China Sea.</title>
        <authorList>
            <person name="Xu S."/>
            <person name="Liu Z."/>
            <person name="Xu Y."/>
        </authorList>
    </citation>
    <scope>NUCLEOTIDE SEQUENCE [LARGE SCALE GENOMIC DNA]</scope>
    <source>
        <strain evidence="6 7">KCTC 32084</strain>
    </source>
</reference>
<comment type="similarity">
    <text evidence="1">Belongs to the LysR transcriptional regulatory family.</text>
</comment>
<dbReference type="EMBL" id="JAQIOY010000004">
    <property type="protein sequence ID" value="MDA7425778.1"/>
    <property type="molecule type" value="Genomic_DNA"/>
</dbReference>
<dbReference type="InterPro" id="IPR000847">
    <property type="entry name" value="LysR_HTH_N"/>
</dbReference>
<dbReference type="InterPro" id="IPR005119">
    <property type="entry name" value="LysR_subst-bd"/>
</dbReference>
<keyword evidence="3" id="KW-0238">DNA-binding</keyword>
<evidence type="ECO:0000313" key="7">
    <source>
        <dbReference type="Proteomes" id="UP001210720"/>
    </source>
</evidence>
<evidence type="ECO:0000256" key="2">
    <source>
        <dbReference type="ARBA" id="ARBA00023015"/>
    </source>
</evidence>
<proteinExistence type="inferred from homology"/>
<dbReference type="Pfam" id="PF03466">
    <property type="entry name" value="LysR_substrate"/>
    <property type="match status" value="1"/>
</dbReference>
<dbReference type="SUPFAM" id="SSF53850">
    <property type="entry name" value="Periplasmic binding protein-like II"/>
    <property type="match status" value="1"/>
</dbReference>
<evidence type="ECO:0000256" key="1">
    <source>
        <dbReference type="ARBA" id="ARBA00009437"/>
    </source>
</evidence>
<evidence type="ECO:0000256" key="3">
    <source>
        <dbReference type="ARBA" id="ARBA00023125"/>
    </source>
</evidence>
<sequence>MDWNAVSFDWNRARAFLVTAEEGSLSAAARALGLAQPTLSRQVEALQQELGVVLFERFGRGLELTPAGANLVQHVRKMGEGAMALSIAAQGQSDEISGPVTISASDAYAGLWLPPILQELRQREPGLAIRVLAENSASDLMRREADIAIRNFRPKEPELVAKRITETGAAFYASHAYLDANGTIETPKDWEAANLVVPGDGTDFVKSLQAMGIPVSQRSIAFECSSYLAMWEMVRQGLGVGVLDVRLGDAEQTVARAAPSMADLVFPIWLVAHRDILSNRRLRLVFDFLADALKKPPYKRPDAPSGLG</sequence>
<keyword evidence="4" id="KW-0804">Transcription</keyword>
<dbReference type="PANTHER" id="PTHR30537">
    <property type="entry name" value="HTH-TYPE TRANSCRIPTIONAL REGULATOR"/>
    <property type="match status" value="1"/>
</dbReference>
<evidence type="ECO:0000256" key="4">
    <source>
        <dbReference type="ARBA" id="ARBA00023163"/>
    </source>
</evidence>
<dbReference type="InterPro" id="IPR058163">
    <property type="entry name" value="LysR-type_TF_proteobact-type"/>
</dbReference>